<evidence type="ECO:0000256" key="1">
    <source>
        <dbReference type="ARBA" id="ARBA00009013"/>
    </source>
</evidence>
<dbReference type="SUPFAM" id="SSF52091">
    <property type="entry name" value="SpoIIaa-like"/>
    <property type="match status" value="1"/>
</dbReference>
<sequence length="125" mass="13005">MHTDDQIPFRATSENVGATVVVRVAGELDCSTAEELSLLLNGAVLAADPPAPVVVDLTGLAFLGARGIGLLLDHQDMCLRRGSELVVVANTAAVLRPLRVLELTDVLSVRPGVPEFAPPEVSGLG</sequence>
<evidence type="ECO:0000256" key="2">
    <source>
        <dbReference type="RuleBase" id="RU003749"/>
    </source>
</evidence>
<dbReference type="PANTHER" id="PTHR33495">
    <property type="entry name" value="ANTI-SIGMA FACTOR ANTAGONIST TM_1081-RELATED-RELATED"/>
    <property type="match status" value="1"/>
</dbReference>
<protein>
    <recommendedName>
        <fullName evidence="2">Anti-sigma factor antagonist</fullName>
    </recommendedName>
</protein>
<evidence type="ECO:0000259" key="3">
    <source>
        <dbReference type="PROSITE" id="PS50801"/>
    </source>
</evidence>
<dbReference type="PROSITE" id="PS50801">
    <property type="entry name" value="STAS"/>
    <property type="match status" value="1"/>
</dbReference>
<evidence type="ECO:0000313" key="5">
    <source>
        <dbReference type="Proteomes" id="UP000481360"/>
    </source>
</evidence>
<evidence type="ECO:0000313" key="4">
    <source>
        <dbReference type="EMBL" id="NGY63486.1"/>
    </source>
</evidence>
<proteinExistence type="inferred from homology"/>
<name>A0A7C9RW26_9PSEU</name>
<comment type="caution">
    <text evidence="4">The sequence shown here is derived from an EMBL/GenBank/DDBJ whole genome shotgun (WGS) entry which is preliminary data.</text>
</comment>
<reference evidence="4 5" key="1">
    <citation type="submission" date="2020-03" db="EMBL/GenBank/DDBJ databases">
        <title>Isolation and identification of active actinomycetes.</title>
        <authorList>
            <person name="Sun X."/>
        </authorList>
    </citation>
    <scope>NUCLEOTIDE SEQUENCE [LARGE SCALE GENOMIC DNA]</scope>
    <source>
        <strain evidence="4 5">NEAU-D13</strain>
    </source>
</reference>
<dbReference type="PANTHER" id="PTHR33495:SF2">
    <property type="entry name" value="ANTI-SIGMA FACTOR ANTAGONIST TM_1081-RELATED"/>
    <property type="match status" value="1"/>
</dbReference>
<feature type="domain" description="STAS" evidence="3">
    <location>
        <begin position="9"/>
        <end position="125"/>
    </location>
</feature>
<dbReference type="EMBL" id="JAAMPJ010000010">
    <property type="protein sequence ID" value="NGY63486.1"/>
    <property type="molecule type" value="Genomic_DNA"/>
</dbReference>
<dbReference type="Gene3D" id="3.30.750.24">
    <property type="entry name" value="STAS domain"/>
    <property type="match status" value="1"/>
</dbReference>
<dbReference type="CDD" id="cd07043">
    <property type="entry name" value="STAS_anti-anti-sigma_factors"/>
    <property type="match status" value="1"/>
</dbReference>
<gene>
    <name evidence="4" type="ORF">G7043_31645</name>
</gene>
<dbReference type="RefSeq" id="WP_166051948.1">
    <property type="nucleotide sequence ID" value="NZ_JAAMPJ010000010.1"/>
</dbReference>
<dbReference type="GO" id="GO:0043856">
    <property type="term" value="F:anti-sigma factor antagonist activity"/>
    <property type="evidence" value="ECO:0007669"/>
    <property type="project" value="InterPro"/>
</dbReference>
<dbReference type="InterPro" id="IPR036513">
    <property type="entry name" value="STAS_dom_sf"/>
</dbReference>
<organism evidence="4 5">
    <name type="scientific">Lentzea alba</name>
    <dbReference type="NCBI Taxonomy" id="2714351"/>
    <lineage>
        <taxon>Bacteria</taxon>
        <taxon>Bacillati</taxon>
        <taxon>Actinomycetota</taxon>
        <taxon>Actinomycetes</taxon>
        <taxon>Pseudonocardiales</taxon>
        <taxon>Pseudonocardiaceae</taxon>
        <taxon>Lentzea</taxon>
    </lineage>
</organism>
<dbReference type="InterPro" id="IPR002645">
    <property type="entry name" value="STAS_dom"/>
</dbReference>
<dbReference type="AlphaFoldDB" id="A0A7C9RW26"/>
<dbReference type="Pfam" id="PF01740">
    <property type="entry name" value="STAS"/>
    <property type="match status" value="1"/>
</dbReference>
<dbReference type="InterPro" id="IPR003658">
    <property type="entry name" value="Anti-sigma_ant"/>
</dbReference>
<accession>A0A7C9RW26</accession>
<dbReference type="NCBIfam" id="TIGR00377">
    <property type="entry name" value="ant_ant_sig"/>
    <property type="match status" value="1"/>
</dbReference>
<keyword evidence="5" id="KW-1185">Reference proteome</keyword>
<comment type="similarity">
    <text evidence="1 2">Belongs to the anti-sigma-factor antagonist family.</text>
</comment>
<dbReference type="Proteomes" id="UP000481360">
    <property type="component" value="Unassembled WGS sequence"/>
</dbReference>